<evidence type="ECO:0000256" key="2">
    <source>
        <dbReference type="ARBA" id="ARBA00029447"/>
    </source>
</evidence>
<evidence type="ECO:0000256" key="4">
    <source>
        <dbReference type="SAM" id="Coils"/>
    </source>
</evidence>
<dbReference type="AlphaFoldDB" id="A0A1M6VGV8"/>
<reference evidence="9 10" key="1">
    <citation type="submission" date="2016-11" db="EMBL/GenBank/DDBJ databases">
        <authorList>
            <person name="Jaros S."/>
            <person name="Januszkiewicz K."/>
            <person name="Wedrychowicz H."/>
        </authorList>
    </citation>
    <scope>NUCLEOTIDE SEQUENCE [LARGE SCALE GENOMIC DNA]</scope>
    <source>
        <strain evidence="9 10">DSM 15929</strain>
    </source>
</reference>
<proteinExistence type="inferred from homology"/>
<feature type="transmembrane region" description="Helical" evidence="6">
    <location>
        <begin position="108"/>
        <end position="127"/>
    </location>
</feature>
<dbReference type="PANTHER" id="PTHR32089">
    <property type="entry name" value="METHYL-ACCEPTING CHEMOTAXIS PROTEIN MCPB"/>
    <property type="match status" value="1"/>
</dbReference>
<dbReference type="SMART" id="SM00304">
    <property type="entry name" value="HAMP"/>
    <property type="match status" value="1"/>
</dbReference>
<feature type="domain" description="HAMP" evidence="8">
    <location>
        <begin position="419"/>
        <end position="465"/>
    </location>
</feature>
<evidence type="ECO:0000259" key="8">
    <source>
        <dbReference type="PROSITE" id="PS50885"/>
    </source>
</evidence>
<keyword evidence="1 3" id="KW-0807">Transducer</keyword>
<keyword evidence="4" id="KW-0175">Coiled coil</keyword>
<dbReference type="Pfam" id="PF00015">
    <property type="entry name" value="MCPsignal"/>
    <property type="match status" value="1"/>
</dbReference>
<dbReference type="STRING" id="1121322.SAMN02745136_03409"/>
<dbReference type="PROSITE" id="PS50111">
    <property type="entry name" value="CHEMOTAXIS_TRANSDUC_2"/>
    <property type="match status" value="1"/>
</dbReference>
<dbReference type="Gene3D" id="3.30.450.20">
    <property type="entry name" value="PAS domain"/>
    <property type="match status" value="1"/>
</dbReference>
<dbReference type="Pfam" id="PF00672">
    <property type="entry name" value="HAMP"/>
    <property type="match status" value="1"/>
</dbReference>
<protein>
    <submittedName>
        <fullName evidence="9">Methyl-accepting chemotaxis protein</fullName>
    </submittedName>
</protein>
<dbReference type="Gene3D" id="1.10.287.950">
    <property type="entry name" value="Methyl-accepting chemotaxis protein"/>
    <property type="match status" value="1"/>
</dbReference>
<dbReference type="InterPro" id="IPR003660">
    <property type="entry name" value="HAMP_dom"/>
</dbReference>
<comment type="similarity">
    <text evidence="2">Belongs to the methyl-accepting chemotaxis (MCP) protein family.</text>
</comment>
<dbReference type="SUPFAM" id="SSF58104">
    <property type="entry name" value="Methyl-accepting chemotaxis protein (MCP) signaling domain"/>
    <property type="match status" value="1"/>
</dbReference>
<dbReference type="Proteomes" id="UP000184386">
    <property type="component" value="Unassembled WGS sequence"/>
</dbReference>
<evidence type="ECO:0000256" key="5">
    <source>
        <dbReference type="SAM" id="MobiDB-lite"/>
    </source>
</evidence>
<keyword evidence="6" id="KW-1133">Transmembrane helix</keyword>
<keyword evidence="10" id="KW-1185">Reference proteome</keyword>
<organism evidence="9 10">
    <name type="scientific">Anaerocolumna jejuensis DSM 15929</name>
    <dbReference type="NCBI Taxonomy" id="1121322"/>
    <lineage>
        <taxon>Bacteria</taxon>
        <taxon>Bacillati</taxon>
        <taxon>Bacillota</taxon>
        <taxon>Clostridia</taxon>
        <taxon>Lachnospirales</taxon>
        <taxon>Lachnospiraceae</taxon>
        <taxon>Anaerocolumna</taxon>
    </lineage>
</organism>
<feature type="transmembrane region" description="Helical" evidence="6">
    <location>
        <begin position="394"/>
        <end position="419"/>
    </location>
</feature>
<dbReference type="GO" id="GO:0016020">
    <property type="term" value="C:membrane"/>
    <property type="evidence" value="ECO:0007669"/>
    <property type="project" value="InterPro"/>
</dbReference>
<dbReference type="EMBL" id="FRAC01000017">
    <property type="protein sequence ID" value="SHK80584.1"/>
    <property type="molecule type" value="Genomic_DNA"/>
</dbReference>
<dbReference type="GO" id="GO:0007165">
    <property type="term" value="P:signal transduction"/>
    <property type="evidence" value="ECO:0007669"/>
    <property type="project" value="UniProtKB-KW"/>
</dbReference>
<dbReference type="SMART" id="SM00283">
    <property type="entry name" value="MA"/>
    <property type="match status" value="1"/>
</dbReference>
<feature type="compositionally biased region" description="Basic and acidic residues" evidence="5">
    <location>
        <begin position="62"/>
        <end position="76"/>
    </location>
</feature>
<evidence type="ECO:0000313" key="10">
    <source>
        <dbReference type="Proteomes" id="UP000184386"/>
    </source>
</evidence>
<gene>
    <name evidence="9" type="ORF">SAMN02745136_03409</name>
</gene>
<dbReference type="PROSITE" id="PS50885">
    <property type="entry name" value="HAMP"/>
    <property type="match status" value="1"/>
</dbReference>
<evidence type="ECO:0000259" key="7">
    <source>
        <dbReference type="PROSITE" id="PS50111"/>
    </source>
</evidence>
<feature type="domain" description="Methyl-accepting transducer" evidence="7">
    <location>
        <begin position="484"/>
        <end position="741"/>
    </location>
</feature>
<sequence>MKSSKSLIGKKDKKDIRDFMKSENKKQSRESKEEEESSRESGSGRIPTDQSGRGKANGLKKSGKESSADKKARKALIKERKKESQLAFEAMVSNKGILGRLNETRTKIILTVLVPVIFMAVYGVVSYNKSSSAITSSYETNMDQTVSAVSDYLDLGLNGVQDKAVELLLSKAVSNYFVRLNKEDTLEDFNNLKALQQETMVITQTNPFVSDVYIFANTGKPIVSNGSAPVDLYTQFLESEQGQAYKEKKIKNKWIGSHPSLDKILSKDGSKYAMSIITRMTTPDGFIILDLDKKEILKSLENISAVKGSMAALIASDGKETNTTESGDAMFTDTDFYKEAVKSEKGSGSDYVNYKGNNYLFVYKAVGDTGSMVCALIPKTEILKQVKTLKVLNIVFVAVSSVVAIIIGYIIAVGIGLTIRRLMVSISKAAKGDLTVEFDTDKKDEFGVLSKSLNDMTSNMKQLIGEVYQVGAKVTQSSTELSQTSEQILTSTKGISLTIDEIEGGVVQQADDTEKCMGQMARLSDQIGQVYSNTYEIEKKATDTKSIIGEGVVTINELGEKAKATSEVTQTVIQSIEELEVKSRSINSFVGIINEIAAQTNLLSLNASIEAARAGEAGRGFAVVADEIRKLADQSIEAVSQIQDIVKDIQNKTQGTVESAKTAGEIVDSQTEALNKTVVTFEKINTYVGGLVSNLDNISVGVKSIEAAKEDTLDAIRSISAVSQETAAASEEVSATANAQIGAVENLSHSATELEEDAKKLEKAIRLFKIK</sequence>
<dbReference type="CDD" id="cd11386">
    <property type="entry name" value="MCP_signal"/>
    <property type="match status" value="1"/>
</dbReference>
<evidence type="ECO:0000256" key="1">
    <source>
        <dbReference type="ARBA" id="ARBA00023224"/>
    </source>
</evidence>
<evidence type="ECO:0000313" key="9">
    <source>
        <dbReference type="EMBL" id="SHK80584.1"/>
    </source>
</evidence>
<feature type="compositionally biased region" description="Basic and acidic residues" evidence="5">
    <location>
        <begin position="9"/>
        <end position="32"/>
    </location>
</feature>
<dbReference type="Gene3D" id="1.10.8.500">
    <property type="entry name" value="HAMP domain in histidine kinase"/>
    <property type="match status" value="1"/>
</dbReference>
<name>A0A1M6VGV8_9FIRM</name>
<dbReference type="RefSeq" id="WP_073278053.1">
    <property type="nucleotide sequence ID" value="NZ_FRAC01000017.1"/>
</dbReference>
<feature type="region of interest" description="Disordered" evidence="5">
    <location>
        <begin position="1"/>
        <end position="76"/>
    </location>
</feature>
<feature type="coiled-coil region" evidence="4">
    <location>
        <begin position="744"/>
        <end position="771"/>
    </location>
</feature>
<accession>A0A1M6VGV8</accession>
<keyword evidence="6" id="KW-0812">Transmembrane</keyword>
<dbReference type="PANTHER" id="PTHR32089:SF112">
    <property type="entry name" value="LYSOZYME-LIKE PROTEIN-RELATED"/>
    <property type="match status" value="1"/>
</dbReference>
<dbReference type="InterPro" id="IPR004089">
    <property type="entry name" value="MCPsignal_dom"/>
</dbReference>
<evidence type="ECO:0000256" key="6">
    <source>
        <dbReference type="SAM" id="Phobius"/>
    </source>
</evidence>
<keyword evidence="6" id="KW-0472">Membrane</keyword>
<dbReference type="CDD" id="cd06225">
    <property type="entry name" value="HAMP"/>
    <property type="match status" value="1"/>
</dbReference>
<evidence type="ECO:0000256" key="3">
    <source>
        <dbReference type="PROSITE-ProRule" id="PRU00284"/>
    </source>
</evidence>